<dbReference type="Gene3D" id="2.170.130.10">
    <property type="entry name" value="TonB-dependent receptor, plug domain"/>
    <property type="match status" value="1"/>
</dbReference>
<dbReference type="InterPro" id="IPR036942">
    <property type="entry name" value="Beta-barrel_TonB_sf"/>
</dbReference>
<keyword evidence="2 7" id="KW-0813">Transport</keyword>
<dbReference type="Proteomes" id="UP000004394">
    <property type="component" value="Unassembled WGS sequence"/>
</dbReference>
<evidence type="ECO:0000256" key="3">
    <source>
        <dbReference type="ARBA" id="ARBA00022452"/>
    </source>
</evidence>
<dbReference type="OrthoDB" id="9768177at2"/>
<dbReference type="eggNOG" id="COG1629">
    <property type="taxonomic scope" value="Bacteria"/>
</dbReference>
<dbReference type="Gene3D" id="2.60.40.1120">
    <property type="entry name" value="Carboxypeptidase-like, regulatory domain"/>
    <property type="match status" value="1"/>
</dbReference>
<dbReference type="Pfam" id="PF13715">
    <property type="entry name" value="CarbopepD_reg_2"/>
    <property type="match status" value="1"/>
</dbReference>
<feature type="domain" description="TonB-dependent receptor plug" evidence="9">
    <location>
        <begin position="117"/>
        <end position="221"/>
    </location>
</feature>
<dbReference type="PROSITE" id="PS52016">
    <property type="entry name" value="TONB_DEPENDENT_REC_3"/>
    <property type="match status" value="1"/>
</dbReference>
<comment type="caution">
    <text evidence="10">The sequence shown here is derived from an EMBL/GenBank/DDBJ whole genome shotgun (WGS) entry which is preliminary data.</text>
</comment>
<keyword evidence="3 7" id="KW-1134">Transmembrane beta strand</keyword>
<keyword evidence="8" id="KW-0732">Signal</keyword>
<gene>
    <name evidence="10" type="ORF">HMPREF0658_1731</name>
</gene>
<dbReference type="InterPro" id="IPR012910">
    <property type="entry name" value="Plug_dom"/>
</dbReference>
<accession>E0NU78</accession>
<dbReference type="BioCyc" id="PMAR862515-HMP:GMOO-1756-MONOMER"/>
<dbReference type="EMBL" id="AEEI01000051">
    <property type="protein sequence ID" value="EFM01345.1"/>
    <property type="molecule type" value="Genomic_DNA"/>
</dbReference>
<dbReference type="RefSeq" id="WP_006949963.1">
    <property type="nucleotide sequence ID" value="NZ_BAJI01000009.1"/>
</dbReference>
<name>E0NU78_9BACT</name>
<comment type="subcellular location">
    <subcellularLocation>
        <location evidence="1 7">Cell outer membrane</location>
        <topology evidence="1 7">Multi-pass membrane protein</topology>
    </subcellularLocation>
</comment>
<evidence type="ECO:0000256" key="2">
    <source>
        <dbReference type="ARBA" id="ARBA00022448"/>
    </source>
</evidence>
<dbReference type="Pfam" id="PF07715">
    <property type="entry name" value="Plug"/>
    <property type="match status" value="1"/>
</dbReference>
<keyword evidence="4 7" id="KW-0812">Transmembrane</keyword>
<dbReference type="InterPro" id="IPR039426">
    <property type="entry name" value="TonB-dep_rcpt-like"/>
</dbReference>
<evidence type="ECO:0000313" key="11">
    <source>
        <dbReference type="Proteomes" id="UP000004394"/>
    </source>
</evidence>
<dbReference type="HOGENOM" id="CLU_004317_0_1_10"/>
<dbReference type="SUPFAM" id="SSF56935">
    <property type="entry name" value="Porins"/>
    <property type="match status" value="1"/>
</dbReference>
<dbReference type="InterPro" id="IPR037066">
    <property type="entry name" value="Plug_dom_sf"/>
</dbReference>
<dbReference type="Gene3D" id="2.40.170.20">
    <property type="entry name" value="TonB-dependent receptor, beta-barrel domain"/>
    <property type="match status" value="1"/>
</dbReference>
<keyword evidence="6 7" id="KW-0998">Cell outer membrane</keyword>
<evidence type="ECO:0000256" key="8">
    <source>
        <dbReference type="SAM" id="SignalP"/>
    </source>
</evidence>
<dbReference type="AlphaFoldDB" id="E0NU78"/>
<evidence type="ECO:0000256" key="5">
    <source>
        <dbReference type="ARBA" id="ARBA00023136"/>
    </source>
</evidence>
<dbReference type="NCBIfam" id="TIGR04057">
    <property type="entry name" value="SusC_RagA_signa"/>
    <property type="match status" value="1"/>
</dbReference>
<comment type="similarity">
    <text evidence="7">Belongs to the TonB-dependent receptor family.</text>
</comment>
<protein>
    <submittedName>
        <fullName evidence="10">TonB-linked outer membrane protein, SusC/RagA family</fullName>
    </submittedName>
</protein>
<evidence type="ECO:0000259" key="9">
    <source>
        <dbReference type="Pfam" id="PF07715"/>
    </source>
</evidence>
<keyword evidence="5 7" id="KW-0472">Membrane</keyword>
<evidence type="ECO:0000256" key="6">
    <source>
        <dbReference type="ARBA" id="ARBA00023237"/>
    </source>
</evidence>
<dbReference type="SUPFAM" id="SSF49464">
    <property type="entry name" value="Carboxypeptidase regulatory domain-like"/>
    <property type="match status" value="1"/>
</dbReference>
<dbReference type="NCBIfam" id="TIGR04056">
    <property type="entry name" value="OMP_RagA_SusC"/>
    <property type="match status" value="1"/>
</dbReference>
<evidence type="ECO:0000256" key="7">
    <source>
        <dbReference type="PROSITE-ProRule" id="PRU01360"/>
    </source>
</evidence>
<dbReference type="InterPro" id="IPR008969">
    <property type="entry name" value="CarboxyPept-like_regulatory"/>
</dbReference>
<evidence type="ECO:0000256" key="4">
    <source>
        <dbReference type="ARBA" id="ARBA00022692"/>
    </source>
</evidence>
<evidence type="ECO:0000256" key="1">
    <source>
        <dbReference type="ARBA" id="ARBA00004571"/>
    </source>
</evidence>
<feature type="signal peptide" evidence="8">
    <location>
        <begin position="1"/>
        <end position="21"/>
    </location>
</feature>
<dbReference type="GO" id="GO:0009279">
    <property type="term" value="C:cell outer membrane"/>
    <property type="evidence" value="ECO:0007669"/>
    <property type="project" value="UniProtKB-SubCell"/>
</dbReference>
<organism evidence="10 11">
    <name type="scientific">Hoylesella marshii DSM 16973 = JCM 13450</name>
    <dbReference type="NCBI Taxonomy" id="862515"/>
    <lineage>
        <taxon>Bacteria</taxon>
        <taxon>Pseudomonadati</taxon>
        <taxon>Bacteroidota</taxon>
        <taxon>Bacteroidia</taxon>
        <taxon>Bacteroidales</taxon>
        <taxon>Prevotellaceae</taxon>
        <taxon>Hoylesella</taxon>
    </lineage>
</organism>
<dbReference type="eggNOG" id="COG4771">
    <property type="taxonomic scope" value="Bacteria"/>
</dbReference>
<proteinExistence type="inferred from homology"/>
<dbReference type="InterPro" id="IPR023996">
    <property type="entry name" value="TonB-dep_OMP_SusC/RagA"/>
</dbReference>
<reference evidence="10" key="1">
    <citation type="submission" date="2010-07" db="EMBL/GenBank/DDBJ databases">
        <authorList>
            <person name="Muzny D."/>
            <person name="Qin X."/>
            <person name="Deng J."/>
            <person name="Jiang H."/>
            <person name="Liu Y."/>
            <person name="Qu J."/>
            <person name="Song X.-Z."/>
            <person name="Zhang L."/>
            <person name="Thornton R."/>
            <person name="Coyle M."/>
            <person name="Francisco L."/>
            <person name="Jackson L."/>
            <person name="Javaid M."/>
            <person name="Korchina V."/>
            <person name="Kovar C."/>
            <person name="Mata R."/>
            <person name="Mathew T."/>
            <person name="Ngo R."/>
            <person name="Nguyen L."/>
            <person name="Nguyen N."/>
            <person name="Okwuonu G."/>
            <person name="Ongeri F."/>
            <person name="Pham C."/>
            <person name="Simmons D."/>
            <person name="Wilczek-Boney K."/>
            <person name="Hale W."/>
            <person name="Jakkamsetti A."/>
            <person name="Pham P."/>
            <person name="Ruth R."/>
            <person name="San Lucas F."/>
            <person name="Warren J."/>
            <person name="Zhang J."/>
            <person name="Zhao Z."/>
            <person name="Zhou C."/>
            <person name="Zhu D."/>
            <person name="Lee S."/>
            <person name="Bess C."/>
            <person name="Blankenburg K."/>
            <person name="Forbes L."/>
            <person name="Fu Q."/>
            <person name="Gubbala S."/>
            <person name="Hirani K."/>
            <person name="Jayaseelan J.C."/>
            <person name="Lara F."/>
            <person name="Munidasa M."/>
            <person name="Palculict T."/>
            <person name="Patil S."/>
            <person name="Pu L.-L."/>
            <person name="Saada N."/>
            <person name="Tang L."/>
            <person name="Weissenberger G."/>
            <person name="Zhu Y."/>
            <person name="Hemphill L."/>
            <person name="Shang Y."/>
            <person name="Youmans B."/>
            <person name="Ayvaz T."/>
            <person name="Ross M."/>
            <person name="Santibanez J."/>
            <person name="Aqrawi P."/>
            <person name="Gross S."/>
            <person name="Joshi V."/>
            <person name="Fowler G."/>
            <person name="Nazareth L."/>
            <person name="Reid J."/>
            <person name="Worley K."/>
            <person name="Petrosino J."/>
            <person name="Highlander S."/>
            <person name="Gibbs R."/>
        </authorList>
    </citation>
    <scope>NUCLEOTIDE SEQUENCE [LARGE SCALE GENOMIC DNA]</scope>
    <source>
        <strain evidence="10">DSM 16973</strain>
    </source>
</reference>
<keyword evidence="11" id="KW-1185">Reference proteome</keyword>
<sequence>MRTKRLLLFAVFMLAAMVTFAQRSITVRGTVVEENGDVVIGATVKVKSTSIVAVTDMEGRFTLNDVRQGAQLEVTYVGMKPFTGTVKPEMKIVMYNDDSVLDEIVVTAFGEQKRSAFTGSAAVVDSKKFENKQLTNVLSGLQGEAAGVQMLNNSGDPGSSPTIRVRGFSSINAGQDPLIIVDGAPYDGGWSNINPADVASVTVLKDASSTALYGARGANGVIMITTKRSQTGDAVITFDAKWGANSRIKRDYETINDPAQYYEYYYKALYNYQVNVMGLTGSAATAAANAQLTGNTTTGGLGYIVYNVPTGELLIGEDGRLNPKATLGNQVTYGGNTYTIRPDNWEKEGFRNGFREEYNATISGGNDKLLFYASLGYLTNDGIVRNSDFNRVTTRFKADYQAKPWLRVGTNMNFTRSKYNSIKQDESGLFYQINNMAPIYPVYIRDANGHIMRDSNGKMYDYGDGAVIGLRRPVLPSLNPLQQNEIDTYKGKDNMFSVFGYADITPVFAEGLKVTVNGTATTYDTRSVKTSNPYYGFSSTLYPDGYISKTSSQTYSYNFQQLINYRREFGKHHAELLLGHEYYRYHYESVWGARTVMANYKAAQHLSAAVKIDNAGDSNSDYNSEGYFFRGQYDYDQKYFGSLSYRRDASSRFHPDHRWGDFYSIGGAWIISREQFMKDIKWVDQLKLKASFGQQGNDNIDNYLYVDTYSIVNNNNKVGLVLNTKGNPKITWETNNNFNIGVDFELFKSRLRGGIEYFYKKTTDMLCFIQAPYSAGYAGSYDNVGNLVNKGIEIDLSGTVIKTRDLTWDINFNTTHYVNKVTYLEPSIKGDLNIDGHPGYISGSYYYGEGLPLYTWYMKRYAGVSSDGLSQWYYTDSNGEMKTTTNYGDASFYLCGNPHPDLYGGFGTTLSLYGFDLSVAFSYSIGGKAYDYQYAGLMGNPAGGLGGYSIHKDALKAWSTDNPNSNIPRWQYNDLNTGSQSDRFLLNASYLTFQNINLGYNLPKEWVNTLGLGSIRVYVAGDNLYYWSKRKGFDPRGSFSGGTSTTIYSPSRTVSGGVKLTF</sequence>
<dbReference type="STRING" id="862515.HMPREF0658_1731"/>
<evidence type="ECO:0000313" key="10">
    <source>
        <dbReference type="EMBL" id="EFM01345.1"/>
    </source>
</evidence>
<feature type="chain" id="PRO_5003138243" evidence="8">
    <location>
        <begin position="22"/>
        <end position="1062"/>
    </location>
</feature>
<dbReference type="InterPro" id="IPR023997">
    <property type="entry name" value="TonB-dep_OMP_SusC/RagA_CS"/>
</dbReference>